<proteinExistence type="predicted"/>
<evidence type="ECO:0000313" key="2">
    <source>
        <dbReference type="EMBL" id="CAE0829520.1"/>
    </source>
</evidence>
<protein>
    <submittedName>
        <fullName evidence="2">Uncharacterized protein</fullName>
    </submittedName>
</protein>
<accession>A0A7S4G9C3</accession>
<feature type="region of interest" description="Disordered" evidence="1">
    <location>
        <begin position="1"/>
        <end position="45"/>
    </location>
</feature>
<name>A0A7S4G9C3_9EUGL</name>
<reference evidence="2" key="1">
    <citation type="submission" date="2021-01" db="EMBL/GenBank/DDBJ databases">
        <authorList>
            <person name="Corre E."/>
            <person name="Pelletier E."/>
            <person name="Niang G."/>
            <person name="Scheremetjew M."/>
            <person name="Finn R."/>
            <person name="Kale V."/>
            <person name="Holt S."/>
            <person name="Cochrane G."/>
            <person name="Meng A."/>
            <person name="Brown T."/>
            <person name="Cohen L."/>
        </authorList>
    </citation>
    <scope>NUCLEOTIDE SEQUENCE</scope>
    <source>
        <strain evidence="2">CCMP1594</strain>
    </source>
</reference>
<gene>
    <name evidence="2" type="ORF">EGYM00163_LOCUS40798</name>
</gene>
<organism evidence="2">
    <name type="scientific">Eutreptiella gymnastica</name>
    <dbReference type="NCBI Taxonomy" id="73025"/>
    <lineage>
        <taxon>Eukaryota</taxon>
        <taxon>Discoba</taxon>
        <taxon>Euglenozoa</taxon>
        <taxon>Euglenida</taxon>
        <taxon>Spirocuta</taxon>
        <taxon>Euglenophyceae</taxon>
        <taxon>Eutreptiales</taxon>
        <taxon>Eutreptiaceae</taxon>
        <taxon>Eutreptiella</taxon>
    </lineage>
</organism>
<sequence>MALESQSELRPQGQGPRMSPRMRAAAHARPGAVSPATPAPTPLRQSKSLWAGSASFAHFQSSGAEDGLQRRNEDRVQFAVAKGYCPVPSAHCPGAAAVAVSKTAPCAAPGPLRFPPPPLGFSRLPAPSLGRRGGTTKGRQAHYSIAAVPLWATRCHASKRLQTAYASPHINNALYKAGAISRRASLK</sequence>
<dbReference type="AlphaFoldDB" id="A0A7S4G9C3"/>
<dbReference type="EMBL" id="HBJA01118563">
    <property type="protein sequence ID" value="CAE0829520.1"/>
    <property type="molecule type" value="Transcribed_RNA"/>
</dbReference>
<evidence type="ECO:0000256" key="1">
    <source>
        <dbReference type="SAM" id="MobiDB-lite"/>
    </source>
</evidence>